<protein>
    <submittedName>
        <fullName evidence="9">NAC domain-containing protein 5-like</fullName>
    </submittedName>
</protein>
<dbReference type="InterPro" id="IPR003441">
    <property type="entry name" value="NAC-dom"/>
</dbReference>
<reference evidence="8" key="1">
    <citation type="journal article" date="2019" name="Database">
        <title>The radish genome database (RadishGD): an integrated information resource for radish genomics.</title>
        <authorList>
            <person name="Yu H.J."/>
            <person name="Baek S."/>
            <person name="Lee Y.J."/>
            <person name="Cho A."/>
            <person name="Mun J.H."/>
        </authorList>
    </citation>
    <scope>NUCLEOTIDE SEQUENCE [LARGE SCALE GENOMIC DNA]</scope>
    <source>
        <strain evidence="8">cv. WK10039</strain>
    </source>
</reference>
<dbReference type="Pfam" id="PF02365">
    <property type="entry name" value="NAM"/>
    <property type="match status" value="1"/>
</dbReference>
<dbReference type="GeneID" id="108853462"/>
<feature type="domain" description="NAC" evidence="7">
    <location>
        <begin position="8"/>
        <end position="163"/>
    </location>
</feature>
<evidence type="ECO:0000256" key="6">
    <source>
        <dbReference type="SAM" id="MobiDB-lite"/>
    </source>
</evidence>
<feature type="region of interest" description="Disordered" evidence="6">
    <location>
        <begin position="192"/>
        <end position="212"/>
    </location>
</feature>
<dbReference type="KEGG" id="rsz:108853462"/>
<evidence type="ECO:0000313" key="9">
    <source>
        <dbReference type="RefSeq" id="XP_018482388.1"/>
    </source>
</evidence>
<evidence type="ECO:0000259" key="7">
    <source>
        <dbReference type="PROSITE" id="PS51005"/>
    </source>
</evidence>
<dbReference type="GO" id="GO:0003677">
    <property type="term" value="F:DNA binding"/>
    <property type="evidence" value="ECO:0007669"/>
    <property type="project" value="UniProtKB-KW"/>
</dbReference>
<keyword evidence="8" id="KW-1185">Reference proteome</keyword>
<dbReference type="GO" id="GO:0006355">
    <property type="term" value="P:regulation of DNA-templated transcription"/>
    <property type="evidence" value="ECO:0007669"/>
    <property type="project" value="InterPro"/>
</dbReference>
<comment type="subcellular location">
    <subcellularLocation>
        <location evidence="1">Nucleus</location>
    </subcellularLocation>
</comment>
<reference evidence="9" key="2">
    <citation type="submission" date="2025-08" db="UniProtKB">
        <authorList>
            <consortium name="RefSeq"/>
        </authorList>
    </citation>
    <scope>IDENTIFICATION</scope>
    <source>
        <tissue evidence="9">Leaf</tissue>
    </source>
</reference>
<keyword evidence="3" id="KW-0238">DNA-binding</keyword>
<dbReference type="AlphaFoldDB" id="A0A6J0NEX0"/>
<dbReference type="InterPro" id="IPR036093">
    <property type="entry name" value="NAC_dom_sf"/>
</dbReference>
<dbReference type="RefSeq" id="XP_018482388.1">
    <property type="nucleotide sequence ID" value="XM_018626886.2"/>
</dbReference>
<evidence type="ECO:0000256" key="3">
    <source>
        <dbReference type="ARBA" id="ARBA00023125"/>
    </source>
</evidence>
<dbReference type="GO" id="GO:0005634">
    <property type="term" value="C:nucleus"/>
    <property type="evidence" value="ECO:0007669"/>
    <property type="project" value="UniProtKB-SubCell"/>
</dbReference>
<keyword evidence="4" id="KW-0804">Transcription</keyword>
<feature type="region of interest" description="Disordered" evidence="6">
    <location>
        <begin position="242"/>
        <end position="261"/>
    </location>
</feature>
<evidence type="ECO:0000256" key="5">
    <source>
        <dbReference type="ARBA" id="ARBA00023242"/>
    </source>
</evidence>
<sequence>MEKTVDPHPVGFRFRPTDEEIVDHYLRSKNMDGNTSHVDEVISTVDICSFDPWELASHSITTRKETDYVWYFYGRKDNRGERQSRKTKSGFWKKTGNTMDIFRKRGNHEQIGEKRVLVFHYSGKILGGPKPKSEWVMHEYVATFLSPTPTAMVTYTVCKVMFKGDTSDLPSTSASAGGCEVEHSRTLITPMNNLGGGLSSEAEESSSELQDPRQFSGFLHLEEETQIEDAIRRAINNLSPHDLNSLLNNDYDDDEQGKTQE</sequence>
<dbReference type="PANTHER" id="PTHR31989">
    <property type="entry name" value="NAC DOMAIN-CONTAINING PROTEIN 82-RELATED"/>
    <property type="match status" value="1"/>
</dbReference>
<evidence type="ECO:0000256" key="1">
    <source>
        <dbReference type="ARBA" id="ARBA00004123"/>
    </source>
</evidence>
<name>A0A6J0NEX0_RAPSA</name>
<proteinExistence type="predicted"/>
<evidence type="ECO:0000256" key="4">
    <source>
        <dbReference type="ARBA" id="ARBA00023163"/>
    </source>
</evidence>
<dbReference type="Proteomes" id="UP000504610">
    <property type="component" value="Chromosome 1"/>
</dbReference>
<dbReference type="Gene3D" id="2.170.150.80">
    <property type="entry name" value="NAC domain"/>
    <property type="match status" value="1"/>
</dbReference>
<keyword evidence="2" id="KW-0805">Transcription regulation</keyword>
<dbReference type="OrthoDB" id="774757at2759"/>
<organism evidence="8 9">
    <name type="scientific">Raphanus sativus</name>
    <name type="common">Radish</name>
    <name type="synonym">Raphanus raphanistrum var. sativus</name>
    <dbReference type="NCBI Taxonomy" id="3726"/>
    <lineage>
        <taxon>Eukaryota</taxon>
        <taxon>Viridiplantae</taxon>
        <taxon>Streptophyta</taxon>
        <taxon>Embryophyta</taxon>
        <taxon>Tracheophyta</taxon>
        <taxon>Spermatophyta</taxon>
        <taxon>Magnoliopsida</taxon>
        <taxon>eudicotyledons</taxon>
        <taxon>Gunneridae</taxon>
        <taxon>Pentapetalae</taxon>
        <taxon>rosids</taxon>
        <taxon>malvids</taxon>
        <taxon>Brassicales</taxon>
        <taxon>Brassicaceae</taxon>
        <taxon>Brassiceae</taxon>
        <taxon>Raphanus</taxon>
    </lineage>
</organism>
<evidence type="ECO:0000313" key="8">
    <source>
        <dbReference type="Proteomes" id="UP000504610"/>
    </source>
</evidence>
<dbReference type="PROSITE" id="PS51005">
    <property type="entry name" value="NAC"/>
    <property type="match status" value="1"/>
</dbReference>
<gene>
    <name evidence="9" type="primary">LOC108853462</name>
</gene>
<dbReference type="SUPFAM" id="SSF101941">
    <property type="entry name" value="NAC domain"/>
    <property type="match status" value="1"/>
</dbReference>
<evidence type="ECO:0000256" key="2">
    <source>
        <dbReference type="ARBA" id="ARBA00023015"/>
    </source>
</evidence>
<keyword evidence="5" id="KW-0539">Nucleus</keyword>
<accession>A0A6J0NEX0</accession>